<dbReference type="OrthoDB" id="6478931at2759"/>
<dbReference type="PANTHER" id="PTHR21421:SF29">
    <property type="entry name" value="GUSTATORY RECEPTOR 5A FOR TREHALOSE-RELATED"/>
    <property type="match status" value="1"/>
</dbReference>
<keyword evidence="10" id="KW-1185">Reference proteome</keyword>
<feature type="transmembrane region" description="Helical" evidence="8">
    <location>
        <begin position="355"/>
        <end position="382"/>
    </location>
</feature>
<evidence type="ECO:0000256" key="3">
    <source>
        <dbReference type="ARBA" id="ARBA00022475"/>
    </source>
</evidence>
<protein>
    <recommendedName>
        <fullName evidence="11">Gustatory receptor</fullName>
    </recommendedName>
</protein>
<feature type="transmembrane region" description="Helical" evidence="8">
    <location>
        <begin position="77"/>
        <end position="95"/>
    </location>
</feature>
<evidence type="ECO:0000313" key="10">
    <source>
        <dbReference type="Proteomes" id="UP000192578"/>
    </source>
</evidence>
<proteinExistence type="inferred from homology"/>
<dbReference type="GO" id="GO:0008527">
    <property type="term" value="F:taste receptor activity"/>
    <property type="evidence" value="ECO:0007669"/>
    <property type="project" value="InterPro"/>
</dbReference>
<feature type="transmembrane region" description="Helical" evidence="8">
    <location>
        <begin position="107"/>
        <end position="124"/>
    </location>
</feature>
<dbReference type="InterPro" id="IPR009318">
    <property type="entry name" value="Gustatory_rcpt"/>
</dbReference>
<reference evidence="10" key="1">
    <citation type="submission" date="2017-01" db="EMBL/GenBank/DDBJ databases">
        <title>Comparative genomics of anhydrobiosis in the tardigrade Hypsibius dujardini.</title>
        <authorList>
            <person name="Yoshida Y."/>
            <person name="Koutsovoulos G."/>
            <person name="Laetsch D."/>
            <person name="Stevens L."/>
            <person name="Kumar S."/>
            <person name="Horikawa D."/>
            <person name="Ishino K."/>
            <person name="Komine S."/>
            <person name="Tomita M."/>
            <person name="Blaxter M."/>
            <person name="Arakawa K."/>
        </authorList>
    </citation>
    <scope>NUCLEOTIDE SEQUENCE [LARGE SCALE GENOMIC DNA]</scope>
    <source>
        <strain evidence="10">Z151</strain>
    </source>
</reference>
<name>A0A9X6NLR9_HYPEX</name>
<evidence type="ECO:0000256" key="6">
    <source>
        <dbReference type="ARBA" id="ARBA00023136"/>
    </source>
</evidence>
<comment type="caution">
    <text evidence="9">The sequence shown here is derived from an EMBL/GenBank/DDBJ whole genome shotgun (WGS) entry which is preliminary data.</text>
</comment>
<dbReference type="GO" id="GO:0005886">
    <property type="term" value="C:plasma membrane"/>
    <property type="evidence" value="ECO:0007669"/>
    <property type="project" value="UniProtKB-SubCell"/>
</dbReference>
<organism evidence="9 10">
    <name type="scientific">Hypsibius exemplaris</name>
    <name type="common">Freshwater tardigrade</name>
    <dbReference type="NCBI Taxonomy" id="2072580"/>
    <lineage>
        <taxon>Eukaryota</taxon>
        <taxon>Metazoa</taxon>
        <taxon>Ecdysozoa</taxon>
        <taxon>Tardigrada</taxon>
        <taxon>Eutardigrada</taxon>
        <taxon>Parachela</taxon>
        <taxon>Hypsibioidea</taxon>
        <taxon>Hypsibiidae</taxon>
        <taxon>Hypsibius</taxon>
    </lineage>
</organism>
<accession>A0A9X6NLR9</accession>
<feature type="transmembrane region" description="Helical" evidence="8">
    <location>
        <begin position="428"/>
        <end position="451"/>
    </location>
</feature>
<evidence type="ECO:0008006" key="11">
    <source>
        <dbReference type="Google" id="ProtNLM"/>
    </source>
</evidence>
<feature type="transmembrane region" description="Helical" evidence="8">
    <location>
        <begin position="321"/>
        <end position="343"/>
    </location>
</feature>
<keyword evidence="6 8" id="KW-0472">Membrane</keyword>
<comment type="similarity">
    <text evidence="2">Belongs to the insect chemoreceptor superfamily. Gustatory receptor (GR) family. Gr5a subfamily.</text>
</comment>
<evidence type="ECO:0000256" key="2">
    <source>
        <dbReference type="ARBA" id="ARBA00005327"/>
    </source>
</evidence>
<feature type="transmembrane region" description="Helical" evidence="8">
    <location>
        <begin position="245"/>
        <end position="265"/>
    </location>
</feature>
<keyword evidence="5 8" id="KW-1133">Transmembrane helix</keyword>
<feature type="transmembrane region" description="Helical" evidence="8">
    <location>
        <begin position="219"/>
        <end position="238"/>
    </location>
</feature>
<dbReference type="Proteomes" id="UP000192578">
    <property type="component" value="Unassembled WGS sequence"/>
</dbReference>
<dbReference type="Pfam" id="PF06151">
    <property type="entry name" value="Trehalose_recp"/>
    <property type="match status" value="1"/>
</dbReference>
<evidence type="ECO:0000256" key="7">
    <source>
        <dbReference type="ARBA" id="ARBA00023170"/>
    </source>
</evidence>
<evidence type="ECO:0000256" key="1">
    <source>
        <dbReference type="ARBA" id="ARBA00004651"/>
    </source>
</evidence>
<sequence>MDISSSASCYILDGFNSVSSAEGSINGVAHQKVQSSRDLWDTRSVKAFVGAVKLFLSVPSKTTQLCRHRKNGRLNNAWFVFLVIFVTLVGIADMIKSVERFENRISSLEFTAIAVTIYRIYYLIKNMFALGKLYVARERVSHLFLTINKFCSPPHETTAFNAKVRHKLCILAPLLGFAGFLAIGVIMLACYACFSGIVMKKLAQDPNGCGWTCGSTYPVFHWAPIWGTFLGYFVAFFFQVGTDVFPQLLVILLMYPLGLRFGHFAESIKNLVAHTGGAHRSVDSPLAYHDAALTSTILRRQTAFHLELTKVVIELDSVSSFLFLIMYTGDLMGFITTASLVLHHKSSITSGSIDIELIPVFLSLVSVSTLLAILRTCFGVWLSEKAHSVLPSLYELNLKVTSEGDKFLCSSFISRLQGSRVALTAGGFFYITREFVITMFGVLLTYILFVYQMQDQKQDMSLLPKLEEITAAAMKLMENRTPSQLARYSINNCTM</sequence>
<dbReference type="PANTHER" id="PTHR21421">
    <property type="entry name" value="GUSTATORY RECEPTOR"/>
    <property type="match status" value="1"/>
</dbReference>
<keyword evidence="4 8" id="KW-0812">Transmembrane</keyword>
<evidence type="ECO:0000256" key="8">
    <source>
        <dbReference type="SAM" id="Phobius"/>
    </source>
</evidence>
<evidence type="ECO:0000256" key="5">
    <source>
        <dbReference type="ARBA" id="ARBA00022989"/>
    </source>
</evidence>
<keyword evidence="7" id="KW-0675">Receptor</keyword>
<comment type="subcellular location">
    <subcellularLocation>
        <location evidence="1">Cell membrane</location>
        <topology evidence="1">Multi-pass membrane protein</topology>
    </subcellularLocation>
</comment>
<feature type="transmembrane region" description="Helical" evidence="8">
    <location>
        <begin position="170"/>
        <end position="199"/>
    </location>
</feature>
<keyword evidence="3" id="KW-1003">Cell membrane</keyword>
<evidence type="ECO:0000313" key="9">
    <source>
        <dbReference type="EMBL" id="OWA51864.1"/>
    </source>
</evidence>
<dbReference type="AlphaFoldDB" id="A0A9X6NLR9"/>
<dbReference type="GO" id="GO:0050916">
    <property type="term" value="P:sensory perception of sweet taste"/>
    <property type="evidence" value="ECO:0007669"/>
    <property type="project" value="UniProtKB-ARBA"/>
</dbReference>
<gene>
    <name evidence="9" type="ORF">BV898_16326</name>
</gene>
<dbReference type="EMBL" id="MTYJ01000242">
    <property type="protein sequence ID" value="OWA51864.1"/>
    <property type="molecule type" value="Genomic_DNA"/>
</dbReference>
<evidence type="ECO:0000256" key="4">
    <source>
        <dbReference type="ARBA" id="ARBA00022692"/>
    </source>
</evidence>